<organism evidence="11 12">
    <name type="scientific">Penicillium alfredii</name>
    <dbReference type="NCBI Taxonomy" id="1506179"/>
    <lineage>
        <taxon>Eukaryota</taxon>
        <taxon>Fungi</taxon>
        <taxon>Dikarya</taxon>
        <taxon>Ascomycota</taxon>
        <taxon>Pezizomycotina</taxon>
        <taxon>Eurotiomycetes</taxon>
        <taxon>Eurotiomycetidae</taxon>
        <taxon>Eurotiales</taxon>
        <taxon>Aspergillaceae</taxon>
        <taxon>Penicillium</taxon>
    </lineage>
</organism>
<dbReference type="InterPro" id="IPR023210">
    <property type="entry name" value="NADP_OxRdtase_dom"/>
</dbReference>
<dbReference type="Gene3D" id="3.20.20.100">
    <property type="entry name" value="NADP-dependent oxidoreductase domain"/>
    <property type="match status" value="1"/>
</dbReference>
<feature type="site" description="Lowers pKa of active site Tyr" evidence="9">
    <location>
        <position position="76"/>
    </location>
</feature>
<dbReference type="GeneID" id="81392995"/>
<gene>
    <name evidence="11" type="ORF">NUU61_003245</name>
</gene>
<feature type="domain" description="NADP-dependent oxidoreductase" evidence="10">
    <location>
        <begin position="18"/>
        <end position="298"/>
    </location>
</feature>
<dbReference type="OrthoDB" id="416253at2759"/>
<proteinExistence type="inferred from homology"/>
<evidence type="ECO:0000256" key="9">
    <source>
        <dbReference type="PIRSR" id="PIRSR000097-3"/>
    </source>
</evidence>
<evidence type="ECO:0000313" key="11">
    <source>
        <dbReference type="EMBL" id="KAJ5105898.1"/>
    </source>
</evidence>
<evidence type="ECO:0000256" key="6">
    <source>
        <dbReference type="ARBA" id="ARBA00047534"/>
    </source>
</evidence>
<dbReference type="PANTHER" id="PTHR43827">
    <property type="entry name" value="2,5-DIKETO-D-GLUCONIC ACID REDUCTASE"/>
    <property type="match status" value="1"/>
</dbReference>
<evidence type="ECO:0000259" key="10">
    <source>
        <dbReference type="Pfam" id="PF00248"/>
    </source>
</evidence>
<keyword evidence="3" id="KW-0521">NADP</keyword>
<dbReference type="Pfam" id="PF00248">
    <property type="entry name" value="Aldo_ket_red"/>
    <property type="match status" value="1"/>
</dbReference>
<evidence type="ECO:0000256" key="3">
    <source>
        <dbReference type="ARBA" id="ARBA00022857"/>
    </source>
</evidence>
<dbReference type="InterPro" id="IPR018170">
    <property type="entry name" value="Aldo/ket_reductase_CS"/>
</dbReference>
<evidence type="ECO:0000256" key="5">
    <source>
        <dbReference type="ARBA" id="ARBA00025065"/>
    </source>
</evidence>
<dbReference type="PIRSF" id="PIRSF000097">
    <property type="entry name" value="AKR"/>
    <property type="match status" value="1"/>
</dbReference>
<dbReference type="InterPro" id="IPR036812">
    <property type="entry name" value="NAD(P)_OxRdtase_dom_sf"/>
</dbReference>
<feature type="active site" description="Proton donor" evidence="8">
    <location>
        <position position="51"/>
    </location>
</feature>
<dbReference type="EMBL" id="JAPMSZ010000004">
    <property type="protein sequence ID" value="KAJ5105898.1"/>
    <property type="molecule type" value="Genomic_DNA"/>
</dbReference>
<comment type="function">
    <text evidence="5">Catalyzes the initial reaction in the xylose utilization pathway by reducing D-xylose into xylitol. Xylose is a major component of hemicelluloses such as xylan. Most fungi utilize D-xylose via three enzymatic reactions, xylose reductase (XR), xylitol dehydrogenase (XDH), and xylulokinase, to form xylulose 5-phosphate, which enters pentose phosphate pathway.</text>
</comment>
<name>A0A9W9KHS7_9EURO</name>
<comment type="catalytic activity">
    <reaction evidence="6">
        <text>xylitol + NADP(+) = D-xylose + NADPH + H(+)</text>
        <dbReference type="Rhea" id="RHEA:27445"/>
        <dbReference type="ChEBI" id="CHEBI:15378"/>
        <dbReference type="ChEBI" id="CHEBI:17151"/>
        <dbReference type="ChEBI" id="CHEBI:53455"/>
        <dbReference type="ChEBI" id="CHEBI:57783"/>
        <dbReference type="ChEBI" id="CHEBI:58349"/>
        <dbReference type="EC" id="1.1.1.307"/>
    </reaction>
</comment>
<sequence>MAPSTHFKLNTGARIPAVGLGTWRSQPGQVRQAVSFALKNGYSHIDAALIYGNEHEVGQGIKDSGVPRENIFITSKLWNTHQPNVAEGLQKTLDALGTDYLDLYVTQTSSFFSPLGQTQQSTNTTISSSTGQSDLFLSNESSALLPVNPDGTRSVDRSWDQSETWRQMEEVYKAGKVNAIGLANWSIPYLEELKKNWTIVPAVNQVELHPFLPQHALKEWCDEHGILLEAYSPLGSEGAPLMSEPAIQEIAQKNGVSPATVLISYHVNRGVVVLPKSTTENRIVSNSHVVPLSRGDMDVLNGLAVQGKAKRINTPLFGWDLGFDDWYKQ</sequence>
<dbReference type="Proteomes" id="UP001141434">
    <property type="component" value="Unassembled WGS sequence"/>
</dbReference>
<dbReference type="PROSITE" id="PS00063">
    <property type="entry name" value="ALDOKETO_REDUCTASE_3"/>
    <property type="match status" value="1"/>
</dbReference>
<dbReference type="SUPFAM" id="SSF51430">
    <property type="entry name" value="NAD(P)-linked oxidoreductase"/>
    <property type="match status" value="1"/>
</dbReference>
<comment type="similarity">
    <text evidence="1">Belongs to the aldo/keto reductase family.</text>
</comment>
<evidence type="ECO:0000256" key="1">
    <source>
        <dbReference type="ARBA" id="ARBA00007905"/>
    </source>
</evidence>
<reference evidence="11" key="1">
    <citation type="submission" date="2022-11" db="EMBL/GenBank/DDBJ databases">
        <authorList>
            <person name="Petersen C."/>
        </authorList>
    </citation>
    <scope>NUCLEOTIDE SEQUENCE</scope>
    <source>
        <strain evidence="11">IBT 34128</strain>
    </source>
</reference>
<dbReference type="AlphaFoldDB" id="A0A9W9KHS7"/>
<evidence type="ECO:0000256" key="8">
    <source>
        <dbReference type="PIRSR" id="PIRSR000097-1"/>
    </source>
</evidence>
<dbReference type="PRINTS" id="PR00069">
    <property type="entry name" value="ALDKETRDTASE"/>
</dbReference>
<comment type="catalytic activity">
    <reaction evidence="7">
        <text>xylitol + NAD(+) = D-xylose + NADH + H(+)</text>
        <dbReference type="Rhea" id="RHEA:27441"/>
        <dbReference type="ChEBI" id="CHEBI:15378"/>
        <dbReference type="ChEBI" id="CHEBI:17151"/>
        <dbReference type="ChEBI" id="CHEBI:53455"/>
        <dbReference type="ChEBI" id="CHEBI:57540"/>
        <dbReference type="ChEBI" id="CHEBI:57945"/>
        <dbReference type="EC" id="1.1.1.307"/>
    </reaction>
</comment>
<dbReference type="RefSeq" id="XP_056514894.1">
    <property type="nucleotide sequence ID" value="XM_056653827.1"/>
</dbReference>
<dbReference type="GO" id="GO:0016616">
    <property type="term" value="F:oxidoreductase activity, acting on the CH-OH group of donors, NAD or NADP as acceptor"/>
    <property type="evidence" value="ECO:0007669"/>
    <property type="project" value="UniProtKB-ARBA"/>
</dbReference>
<accession>A0A9W9KHS7</accession>
<dbReference type="EC" id="1.1.1.307" evidence="2"/>
<dbReference type="InterPro" id="IPR020471">
    <property type="entry name" value="AKR"/>
</dbReference>
<evidence type="ECO:0000256" key="7">
    <source>
        <dbReference type="ARBA" id="ARBA00049485"/>
    </source>
</evidence>
<evidence type="ECO:0000256" key="2">
    <source>
        <dbReference type="ARBA" id="ARBA00012845"/>
    </source>
</evidence>
<evidence type="ECO:0000256" key="4">
    <source>
        <dbReference type="ARBA" id="ARBA00023002"/>
    </source>
</evidence>
<reference evidence="11" key="2">
    <citation type="journal article" date="2023" name="IMA Fungus">
        <title>Comparative genomic study of the Penicillium genus elucidates a diverse pangenome and 15 lateral gene transfer events.</title>
        <authorList>
            <person name="Petersen C."/>
            <person name="Sorensen T."/>
            <person name="Nielsen M.R."/>
            <person name="Sondergaard T.E."/>
            <person name="Sorensen J.L."/>
            <person name="Fitzpatrick D.A."/>
            <person name="Frisvad J.C."/>
            <person name="Nielsen K.L."/>
        </authorList>
    </citation>
    <scope>NUCLEOTIDE SEQUENCE</scope>
    <source>
        <strain evidence="11">IBT 34128</strain>
    </source>
</reference>
<comment type="caution">
    <text evidence="11">The sequence shown here is derived from an EMBL/GenBank/DDBJ whole genome shotgun (WGS) entry which is preliminary data.</text>
</comment>
<protein>
    <recommendedName>
        <fullName evidence="2">D-xylose reductase [NAD(P)H]</fullName>
        <ecNumber evidence="2">1.1.1.307</ecNumber>
    </recommendedName>
</protein>
<dbReference type="PANTHER" id="PTHR43827:SF3">
    <property type="entry name" value="NADP-DEPENDENT OXIDOREDUCTASE DOMAIN-CONTAINING PROTEIN"/>
    <property type="match status" value="1"/>
</dbReference>
<evidence type="ECO:0000313" key="12">
    <source>
        <dbReference type="Proteomes" id="UP001141434"/>
    </source>
</evidence>
<keyword evidence="4" id="KW-0560">Oxidoreductase</keyword>
<keyword evidence="12" id="KW-1185">Reference proteome</keyword>